<dbReference type="AlphaFoldDB" id="A0A9D7HKV8"/>
<comment type="caution">
    <text evidence="1">The sequence shown here is derived from an EMBL/GenBank/DDBJ whole genome shotgun (WGS) entry which is preliminary data.</text>
</comment>
<name>A0A9D7HKV8_9PROT</name>
<dbReference type="EMBL" id="JADJEV010000003">
    <property type="protein sequence ID" value="MBK6973462.1"/>
    <property type="molecule type" value="Genomic_DNA"/>
</dbReference>
<dbReference type="Proteomes" id="UP000807785">
    <property type="component" value="Unassembled WGS sequence"/>
</dbReference>
<sequence>MNRDPQTFAIIGAAMAVHRELGHGFLEAVYQEALALEFSSQGIAYAREVELPVHYRGHFLNTGYRADFLCFDEVIVELKALDRLTTREEAQVINYLKASGKERGMLLNFGAWSLEHKRLILSRNPRESAELGRRLENIDPQITQISADQETKIFGSNLCESA</sequence>
<evidence type="ECO:0000313" key="2">
    <source>
        <dbReference type="Proteomes" id="UP000807785"/>
    </source>
</evidence>
<dbReference type="NCBIfam" id="TIGR04256">
    <property type="entry name" value="GxxExxY"/>
    <property type="match status" value="1"/>
</dbReference>
<organism evidence="1 2">
    <name type="scientific">Candidatus Methylophosphatis roskildensis</name>
    <dbReference type="NCBI Taxonomy" id="2899263"/>
    <lineage>
        <taxon>Bacteria</taxon>
        <taxon>Pseudomonadati</taxon>
        <taxon>Pseudomonadota</taxon>
        <taxon>Betaproteobacteria</taxon>
        <taxon>Nitrosomonadales</taxon>
        <taxon>Sterolibacteriaceae</taxon>
        <taxon>Candidatus Methylophosphatis</taxon>
    </lineage>
</organism>
<gene>
    <name evidence="1" type="ORF">IPH26_11135</name>
</gene>
<protein>
    <submittedName>
        <fullName evidence="1">GxxExxY protein</fullName>
    </submittedName>
</protein>
<dbReference type="Pfam" id="PF13366">
    <property type="entry name" value="PDDEXK_3"/>
    <property type="match status" value="1"/>
</dbReference>
<accession>A0A9D7HKV8</accession>
<evidence type="ECO:0000313" key="1">
    <source>
        <dbReference type="EMBL" id="MBK6973462.1"/>
    </source>
</evidence>
<proteinExistence type="predicted"/>
<reference evidence="1" key="1">
    <citation type="submission" date="2020-10" db="EMBL/GenBank/DDBJ databases">
        <title>Connecting structure to function with the recovery of over 1000 high-quality activated sludge metagenome-assembled genomes encoding full-length rRNA genes using long-read sequencing.</title>
        <authorList>
            <person name="Singleton C.M."/>
            <person name="Petriglieri F."/>
            <person name="Kristensen J.M."/>
            <person name="Kirkegaard R.H."/>
            <person name="Michaelsen T.Y."/>
            <person name="Andersen M.H."/>
            <person name="Karst S.M."/>
            <person name="Dueholm M.S."/>
            <person name="Nielsen P.H."/>
            <person name="Albertsen M."/>
        </authorList>
    </citation>
    <scope>NUCLEOTIDE SEQUENCE</scope>
    <source>
        <strain evidence="1">Bjer_18-Q3-R1-45_BAT3C.347</strain>
    </source>
</reference>
<dbReference type="InterPro" id="IPR026350">
    <property type="entry name" value="GxxExxY"/>
</dbReference>